<dbReference type="InterPro" id="IPR028098">
    <property type="entry name" value="Glyco_trans_4-like_N"/>
</dbReference>
<feature type="domain" description="Glycosyl transferase family 1" evidence="1">
    <location>
        <begin position="191"/>
        <end position="320"/>
    </location>
</feature>
<sequence>MKIAMISSNEHTVPPPENVIIASQYMASLLAQGLAKKGHEVYFIVGQGSKIPTYKVFSNTKPFFEIFNYKKMKSTIDPYLIGKLIVPFEIDLHLTLLDFLKENSVDLVHFHTISIYNGLPFSSRIKVPSIFSLHGTVDPLELEIMKVFNHPKLFYISLSNNQRQGYPGINFASTVYNGIPLDDYSYQNVGGNNMVFAGRLVKEKGVDEAILVAAKLKRELRITGEIRVRQRDYYEQIIQLIKNNSRYVRLFGFTNHALINSFFGSGKLFLCPTKWEEPFGLVLIEAMACGTPVIAYARGAIPEIVKDGETGFIVNSSDQDIRGNWIVKKTGFDGLCEAVEKIYAMPENQYRQMRKNCRAHVEKNFTVEIMVDQYEEVYKKILEKS</sequence>
<dbReference type="InterPro" id="IPR001296">
    <property type="entry name" value="Glyco_trans_1"/>
</dbReference>
<evidence type="ECO:0000259" key="1">
    <source>
        <dbReference type="Pfam" id="PF00534"/>
    </source>
</evidence>
<dbReference type="PANTHER" id="PTHR12526:SF595">
    <property type="entry name" value="BLL5217 PROTEIN"/>
    <property type="match status" value="1"/>
</dbReference>
<gene>
    <name evidence="3" type="ORF">CO007_01920</name>
</gene>
<feature type="domain" description="Glycosyltransferase subfamily 4-like N-terminal" evidence="2">
    <location>
        <begin position="30"/>
        <end position="142"/>
    </location>
</feature>
<name>A0A2M8GN50_9BACT</name>
<dbReference type="Pfam" id="PF00534">
    <property type="entry name" value="Glycos_transf_1"/>
    <property type="match status" value="1"/>
</dbReference>
<dbReference type="GO" id="GO:0016757">
    <property type="term" value="F:glycosyltransferase activity"/>
    <property type="evidence" value="ECO:0007669"/>
    <property type="project" value="InterPro"/>
</dbReference>
<dbReference type="PANTHER" id="PTHR12526">
    <property type="entry name" value="GLYCOSYLTRANSFERASE"/>
    <property type="match status" value="1"/>
</dbReference>
<organism evidence="3 4">
    <name type="scientific">Candidatus Roizmanbacteria bacterium CG_4_8_14_3_um_filter_36_10</name>
    <dbReference type="NCBI Taxonomy" id="1974834"/>
    <lineage>
        <taxon>Bacteria</taxon>
        <taxon>Candidatus Roizmaniibacteriota</taxon>
    </lineage>
</organism>
<dbReference type="AlphaFoldDB" id="A0A2M8GN50"/>
<dbReference type="Pfam" id="PF13439">
    <property type="entry name" value="Glyco_transf_4"/>
    <property type="match status" value="1"/>
</dbReference>
<protein>
    <recommendedName>
        <fullName evidence="5">Glycosyltransferase family 4 protein</fullName>
    </recommendedName>
</protein>
<evidence type="ECO:0000313" key="4">
    <source>
        <dbReference type="Proteomes" id="UP000229370"/>
    </source>
</evidence>
<proteinExistence type="predicted"/>
<evidence type="ECO:0000259" key="2">
    <source>
        <dbReference type="Pfam" id="PF13439"/>
    </source>
</evidence>
<dbReference type="Gene3D" id="3.40.50.2000">
    <property type="entry name" value="Glycogen Phosphorylase B"/>
    <property type="match status" value="2"/>
</dbReference>
<evidence type="ECO:0008006" key="5">
    <source>
        <dbReference type="Google" id="ProtNLM"/>
    </source>
</evidence>
<dbReference type="SUPFAM" id="SSF53756">
    <property type="entry name" value="UDP-Glycosyltransferase/glycogen phosphorylase"/>
    <property type="match status" value="1"/>
</dbReference>
<dbReference type="EMBL" id="PFQK01000036">
    <property type="protein sequence ID" value="PJC81966.1"/>
    <property type="molecule type" value="Genomic_DNA"/>
</dbReference>
<reference evidence="4" key="1">
    <citation type="submission" date="2017-09" db="EMBL/GenBank/DDBJ databases">
        <title>Depth-based differentiation of microbial function through sediment-hosted aquifers and enrichment of novel symbionts in the deep terrestrial subsurface.</title>
        <authorList>
            <person name="Probst A.J."/>
            <person name="Ladd B."/>
            <person name="Jarett J.K."/>
            <person name="Geller-Mcgrath D.E."/>
            <person name="Sieber C.M.K."/>
            <person name="Emerson J.B."/>
            <person name="Anantharaman K."/>
            <person name="Thomas B.C."/>
            <person name="Malmstrom R."/>
            <person name="Stieglmeier M."/>
            <person name="Klingl A."/>
            <person name="Woyke T."/>
            <person name="Ryan C.M."/>
            <person name="Banfield J.F."/>
        </authorList>
    </citation>
    <scope>NUCLEOTIDE SEQUENCE [LARGE SCALE GENOMIC DNA]</scope>
</reference>
<comment type="caution">
    <text evidence="3">The sequence shown here is derived from an EMBL/GenBank/DDBJ whole genome shotgun (WGS) entry which is preliminary data.</text>
</comment>
<dbReference type="Proteomes" id="UP000229370">
    <property type="component" value="Unassembled WGS sequence"/>
</dbReference>
<evidence type="ECO:0000313" key="3">
    <source>
        <dbReference type="EMBL" id="PJC81966.1"/>
    </source>
</evidence>
<accession>A0A2M8GN50</accession>